<protein>
    <recommendedName>
        <fullName evidence="3">Glycosyltransferase</fullName>
    </recommendedName>
</protein>
<gene>
    <name evidence="1" type="ORF">GCM10020369_06720</name>
</gene>
<keyword evidence="2" id="KW-1185">Reference proteome</keyword>
<evidence type="ECO:0008006" key="3">
    <source>
        <dbReference type="Google" id="ProtNLM"/>
    </source>
</evidence>
<dbReference type="EMBL" id="BAAAYN010000004">
    <property type="protein sequence ID" value="GAA3382916.1"/>
    <property type="molecule type" value="Genomic_DNA"/>
</dbReference>
<proteinExistence type="predicted"/>
<name>A0ABP6SR73_9ACTN</name>
<sequence length="418" mass="46577">MGRGAVVSFATGEHVHRESHADLLVRPARKAAPGDMDAIVVPATRSVDHLTSAVALADDLGCTLVVLCSRSATSGAVAEQASHRPGLRWIAVDLPDGYEHQLLTFASTHHPKVVHRRSDLSVKRNLGLLLAKMLGWRRILFLDDDIYDVRPEQVREMAGHLGPRAAERYPVVGLRVESFPDNSVVCHAYRSVGGVGQDVFVSGSALGVYLGQFVPFFPQIYNEDWLFLLDDVRRRSVATTGYARQLAFDPYKEIDRARSEEFGDVIAEGLMAQLAYDPTAPGRLGRSFWKRVLARRRTFLAMIAERATDVHVLAAIEAARQELAKISPDDCIRYIAVWQSDLDVWEDDFARLRKFTPADALEYLAGAGNHRLTWLTSDRAEPGPVRQPRTPRTVAELLKNRREPEPERRSRSMALLGG</sequence>
<evidence type="ECO:0000313" key="2">
    <source>
        <dbReference type="Proteomes" id="UP001501676"/>
    </source>
</evidence>
<evidence type="ECO:0000313" key="1">
    <source>
        <dbReference type="EMBL" id="GAA3382916.1"/>
    </source>
</evidence>
<accession>A0ABP6SR73</accession>
<reference evidence="2" key="1">
    <citation type="journal article" date="2019" name="Int. J. Syst. Evol. Microbiol.">
        <title>The Global Catalogue of Microorganisms (GCM) 10K type strain sequencing project: providing services to taxonomists for standard genome sequencing and annotation.</title>
        <authorList>
            <consortium name="The Broad Institute Genomics Platform"/>
            <consortium name="The Broad Institute Genome Sequencing Center for Infectious Disease"/>
            <person name="Wu L."/>
            <person name="Ma J."/>
        </authorList>
    </citation>
    <scope>NUCLEOTIDE SEQUENCE [LARGE SCALE GENOMIC DNA]</scope>
    <source>
        <strain evidence="2">JCM 9458</strain>
    </source>
</reference>
<dbReference type="RefSeq" id="WP_345726443.1">
    <property type="nucleotide sequence ID" value="NZ_BAAAYN010000004.1"/>
</dbReference>
<comment type="caution">
    <text evidence="1">The sequence shown here is derived from an EMBL/GenBank/DDBJ whole genome shotgun (WGS) entry which is preliminary data.</text>
</comment>
<organism evidence="1 2">
    <name type="scientific">Cryptosporangium minutisporangium</name>
    <dbReference type="NCBI Taxonomy" id="113569"/>
    <lineage>
        <taxon>Bacteria</taxon>
        <taxon>Bacillati</taxon>
        <taxon>Actinomycetota</taxon>
        <taxon>Actinomycetes</taxon>
        <taxon>Cryptosporangiales</taxon>
        <taxon>Cryptosporangiaceae</taxon>
        <taxon>Cryptosporangium</taxon>
    </lineage>
</organism>
<dbReference type="Proteomes" id="UP001501676">
    <property type="component" value="Unassembled WGS sequence"/>
</dbReference>